<gene>
    <name evidence="2" type="ORF">ACFFLI_10960</name>
</gene>
<dbReference type="Proteomes" id="UP001589691">
    <property type="component" value="Unassembled WGS sequence"/>
</dbReference>
<keyword evidence="3" id="KW-1185">Reference proteome</keyword>
<evidence type="ECO:0000256" key="1">
    <source>
        <dbReference type="SAM" id="Phobius"/>
    </source>
</evidence>
<evidence type="ECO:0000313" key="2">
    <source>
        <dbReference type="EMBL" id="MFB9770382.1"/>
    </source>
</evidence>
<name>A0ABV5WWV0_9LACO</name>
<keyword evidence="1" id="KW-0472">Membrane</keyword>
<sequence length="180" mass="21326">MPTTKSKTNPKTTASESTAVQAYTDHYFERGHWLLKIWQTIVGLIGWLAVFIPIIATGLSFWSQYDSRVPRLWSYREGVFEIKFIGIILLFCFVFAALFTLTMTIIQNRKRDRLVEQWPTYNPITQKRRQQLLAQFMTTRFGTPEFRQNVRTYHVKPEQNLDTDAIRKLYQDHDLDELDE</sequence>
<reference evidence="2 3" key="1">
    <citation type="submission" date="2024-09" db="EMBL/GenBank/DDBJ databases">
        <authorList>
            <person name="Sun Q."/>
            <person name="Mori K."/>
        </authorList>
    </citation>
    <scope>NUCLEOTIDE SEQUENCE [LARGE SCALE GENOMIC DNA]</scope>
    <source>
        <strain evidence="2 3">TBRC 4576</strain>
    </source>
</reference>
<organism evidence="2 3">
    <name type="scientific">Lactiplantibacillus modestisalitolerans</name>
    <dbReference type="NCBI Taxonomy" id="1457219"/>
    <lineage>
        <taxon>Bacteria</taxon>
        <taxon>Bacillati</taxon>
        <taxon>Bacillota</taxon>
        <taxon>Bacilli</taxon>
        <taxon>Lactobacillales</taxon>
        <taxon>Lactobacillaceae</taxon>
        <taxon>Lactiplantibacillus</taxon>
    </lineage>
</organism>
<feature type="transmembrane region" description="Helical" evidence="1">
    <location>
        <begin position="40"/>
        <end position="62"/>
    </location>
</feature>
<feature type="transmembrane region" description="Helical" evidence="1">
    <location>
        <begin position="82"/>
        <end position="106"/>
    </location>
</feature>
<accession>A0ABV5WWV0</accession>
<keyword evidence="1" id="KW-0812">Transmembrane</keyword>
<dbReference type="RefSeq" id="WP_137642672.1">
    <property type="nucleotide sequence ID" value="NZ_BJEA01000010.1"/>
</dbReference>
<comment type="caution">
    <text evidence="2">The sequence shown here is derived from an EMBL/GenBank/DDBJ whole genome shotgun (WGS) entry which is preliminary data.</text>
</comment>
<proteinExistence type="predicted"/>
<evidence type="ECO:0008006" key="4">
    <source>
        <dbReference type="Google" id="ProtNLM"/>
    </source>
</evidence>
<evidence type="ECO:0000313" key="3">
    <source>
        <dbReference type="Proteomes" id="UP001589691"/>
    </source>
</evidence>
<protein>
    <recommendedName>
        <fullName evidence="4">ABC transporter permease</fullName>
    </recommendedName>
</protein>
<keyword evidence="1" id="KW-1133">Transmembrane helix</keyword>
<dbReference type="EMBL" id="JBHLZY010000025">
    <property type="protein sequence ID" value="MFB9770382.1"/>
    <property type="molecule type" value="Genomic_DNA"/>
</dbReference>